<proteinExistence type="predicted"/>
<evidence type="ECO:0000313" key="2">
    <source>
        <dbReference type="EMBL" id="TNM50244.1"/>
    </source>
</evidence>
<keyword evidence="1" id="KW-0812">Transmembrane</keyword>
<evidence type="ECO:0000256" key="1">
    <source>
        <dbReference type="SAM" id="Phobius"/>
    </source>
</evidence>
<keyword evidence="3" id="KW-1185">Reference proteome</keyword>
<dbReference type="Proteomes" id="UP000313231">
    <property type="component" value="Unassembled WGS sequence"/>
</dbReference>
<organism evidence="2 3">
    <name type="scientific">Nocardioides albidus</name>
    <dbReference type="NCBI Taxonomy" id="1517589"/>
    <lineage>
        <taxon>Bacteria</taxon>
        <taxon>Bacillati</taxon>
        <taxon>Actinomycetota</taxon>
        <taxon>Actinomycetes</taxon>
        <taxon>Propionibacteriales</taxon>
        <taxon>Nocardioidaceae</taxon>
        <taxon>Nocardioides</taxon>
    </lineage>
</organism>
<protein>
    <recommendedName>
        <fullName evidence="4">PH domain-containing protein</fullName>
    </recommendedName>
</protein>
<comment type="caution">
    <text evidence="2">The sequence shown here is derived from an EMBL/GenBank/DDBJ whole genome shotgun (WGS) entry which is preliminary data.</text>
</comment>
<sequence>MNLRRLPGLAWEALLTELALYRSLARWIARRPDVPASATPIGYAQLVGPMLWLWIFGSATEAVVVELLLRQTDAGWAEAIRLPLLVLGIWGVLWMLGMMAAYRVRPHLLTTERLRIRNSARIFVDVPLDAVASIRTAEHELPGIVRAVHLEDALLLVGVSSRTNLELVFTAPTALRTSKGETTVERVGLWVDDPRAVAAQLRTKLTGMASRH</sequence>
<keyword evidence="1" id="KW-1133">Transmembrane helix</keyword>
<feature type="transmembrane region" description="Helical" evidence="1">
    <location>
        <begin position="81"/>
        <end position="102"/>
    </location>
</feature>
<gene>
    <name evidence="2" type="ORF">FHP29_00485</name>
</gene>
<reference evidence="2 3" key="1">
    <citation type="journal article" date="2016" name="Int. J. Syst. Evol. Microbiol.">
        <title>Nocardioides albidus sp. nov., an actinobacterium isolated from garden soil.</title>
        <authorList>
            <person name="Singh H."/>
            <person name="Du J."/>
            <person name="Trinh H."/>
            <person name="Won K."/>
            <person name="Yang J.E."/>
            <person name="Yin C."/>
            <person name="Kook M."/>
            <person name="Yi T.H."/>
        </authorList>
    </citation>
    <scope>NUCLEOTIDE SEQUENCE [LARGE SCALE GENOMIC DNA]</scope>
    <source>
        <strain evidence="2 3">CCTCC AB 2015297</strain>
    </source>
</reference>
<accession>A0A5C4WPQ6</accession>
<keyword evidence="1" id="KW-0472">Membrane</keyword>
<dbReference type="OrthoDB" id="4990523at2"/>
<evidence type="ECO:0000313" key="3">
    <source>
        <dbReference type="Proteomes" id="UP000313231"/>
    </source>
</evidence>
<dbReference type="AlphaFoldDB" id="A0A5C4WPQ6"/>
<dbReference type="EMBL" id="VDMP01000009">
    <property type="protein sequence ID" value="TNM50244.1"/>
    <property type="molecule type" value="Genomic_DNA"/>
</dbReference>
<name>A0A5C4WPQ6_9ACTN</name>
<feature type="transmembrane region" description="Helical" evidence="1">
    <location>
        <begin position="51"/>
        <end position="69"/>
    </location>
</feature>
<dbReference type="RefSeq" id="WP_139620917.1">
    <property type="nucleotide sequence ID" value="NZ_VDMP01000009.1"/>
</dbReference>
<evidence type="ECO:0008006" key="4">
    <source>
        <dbReference type="Google" id="ProtNLM"/>
    </source>
</evidence>